<dbReference type="AlphaFoldDB" id="A0A9P1D3V6"/>
<gene>
    <name evidence="2" type="ORF">C1SCF055_LOCUS28439</name>
</gene>
<feature type="compositionally biased region" description="Gly residues" evidence="1">
    <location>
        <begin position="184"/>
        <end position="222"/>
    </location>
</feature>
<keyword evidence="4" id="KW-1185">Reference proteome</keyword>
<reference evidence="2" key="1">
    <citation type="submission" date="2022-10" db="EMBL/GenBank/DDBJ databases">
        <authorList>
            <person name="Chen Y."/>
            <person name="Dougan E. K."/>
            <person name="Chan C."/>
            <person name="Rhodes N."/>
            <person name="Thang M."/>
        </authorList>
    </citation>
    <scope>NUCLEOTIDE SEQUENCE</scope>
</reference>
<name>A0A9P1D3V6_9DINO</name>
<dbReference type="EMBL" id="CAMXCT010003112">
    <property type="protein sequence ID" value="CAI4002490.1"/>
    <property type="molecule type" value="Genomic_DNA"/>
</dbReference>
<dbReference type="OrthoDB" id="430581at2759"/>
<feature type="compositionally biased region" description="Low complexity" evidence="1">
    <location>
        <begin position="173"/>
        <end position="183"/>
    </location>
</feature>
<evidence type="ECO:0000256" key="1">
    <source>
        <dbReference type="SAM" id="MobiDB-lite"/>
    </source>
</evidence>
<accession>A0A9P1D3V6</accession>
<evidence type="ECO:0000313" key="4">
    <source>
        <dbReference type="Proteomes" id="UP001152797"/>
    </source>
</evidence>
<dbReference type="EMBL" id="CAMXCT030003112">
    <property type="protein sequence ID" value="CAL4789802.1"/>
    <property type="molecule type" value="Genomic_DNA"/>
</dbReference>
<sequence length="793" mass="86142">MALLAALQLPSDAESCRRFCQEALQARHVGPAEQRQLYERLPWLMQRLHGWFALSNPGLEEAVLRTFHPQGPLSPLFAAMETPAFIFPLRKLPPRTLKTVLAASNSNFRFRDYNNRQMEDLNQSLLAVLGMDRLSRTSGTSGELEGLALTAQEFVLTTLVYFLVAEAPVIKPSGSSSGATGSSGASGTGGTGSTGWGQQQGSGGSGGSGGPGGTTGSRGGRQQGMLSSTFERLLLAHLHAYLPHRQYEVARAQESRASLFLTRLFHEFLIEQRPQSSVSLVLQCFSDVRLQPAALHSCRLVLLHIIANPCLRQGCEETAEQLMFAARGRNARITRELSMLGPAVLQMLCELLRKLQSQKEVGLETISSMTRLWLILLQPWKAPRLYQWYLSLRSPEPKLEAPAPATRSAPTRPVDVALLGLEPEMAGEPPVPQALHWRHQFLKVPKDFVEEEALGALSATTRLAAAAGLTAAAVQVAASSAQAAQLVPGDGDAISWRNYVAGFQGAYFLLESILSTPLHAELCLELARSCAGWDRGPGLLANVGLTAASSARSSWGNAPAPTAQQLLRQRNAIQALKVLAQVLLCFSDTQLLQVLHSCPPQDIGVWLLEYGVVLEHPMLPIFEDSLRPQLLMAVSVTWAALLAAAPVVELQPLLAAVSRQLQHSPHWAGHFPALEETSKHKPFAETVLKEIGQARPSEPAASAAAAPAAAFAAAVPQQLEFRGPEWQRPVRGGELEQLLCIAYWLANAIDRMLGRCPVMTPCGPVPQTEWPRVLGNWKFTLFLTIALLLAVLW</sequence>
<dbReference type="Proteomes" id="UP001152797">
    <property type="component" value="Unassembled WGS sequence"/>
</dbReference>
<evidence type="ECO:0000313" key="2">
    <source>
        <dbReference type="EMBL" id="CAI4002490.1"/>
    </source>
</evidence>
<feature type="region of interest" description="Disordered" evidence="1">
    <location>
        <begin position="173"/>
        <end position="222"/>
    </location>
</feature>
<reference evidence="3 4" key="2">
    <citation type="submission" date="2024-05" db="EMBL/GenBank/DDBJ databases">
        <authorList>
            <person name="Chen Y."/>
            <person name="Shah S."/>
            <person name="Dougan E. K."/>
            <person name="Thang M."/>
            <person name="Chan C."/>
        </authorList>
    </citation>
    <scope>NUCLEOTIDE SEQUENCE [LARGE SCALE GENOMIC DNA]</scope>
</reference>
<comment type="caution">
    <text evidence="2">The sequence shown here is derived from an EMBL/GenBank/DDBJ whole genome shotgun (WGS) entry which is preliminary data.</text>
</comment>
<evidence type="ECO:0000313" key="3">
    <source>
        <dbReference type="EMBL" id="CAL4789802.1"/>
    </source>
</evidence>
<dbReference type="EMBL" id="CAMXCT020003112">
    <property type="protein sequence ID" value="CAL1155865.1"/>
    <property type="molecule type" value="Genomic_DNA"/>
</dbReference>
<proteinExistence type="predicted"/>
<organism evidence="2">
    <name type="scientific">Cladocopium goreaui</name>
    <dbReference type="NCBI Taxonomy" id="2562237"/>
    <lineage>
        <taxon>Eukaryota</taxon>
        <taxon>Sar</taxon>
        <taxon>Alveolata</taxon>
        <taxon>Dinophyceae</taxon>
        <taxon>Suessiales</taxon>
        <taxon>Symbiodiniaceae</taxon>
        <taxon>Cladocopium</taxon>
    </lineage>
</organism>
<protein>
    <submittedName>
        <fullName evidence="3">Glutathione S-transferase 1</fullName>
    </submittedName>
</protein>